<keyword evidence="8 9" id="KW-0472">Membrane</keyword>
<dbReference type="FunFam" id="1.50.40.10:FF:000051">
    <property type="entry name" value="Mitochondrial carnitine/acylcarnitine carrier protein"/>
    <property type="match status" value="1"/>
</dbReference>
<dbReference type="GO" id="GO:1902603">
    <property type="term" value="P:carnitine transmembrane transport"/>
    <property type="evidence" value="ECO:0007669"/>
    <property type="project" value="TreeGrafter"/>
</dbReference>
<comment type="similarity">
    <text evidence="2 10">Belongs to the mitochondrial carrier (TC 2.A.29) family.</text>
</comment>
<dbReference type="EnsemblMetazoa" id="tetur16g02710.1">
    <property type="protein sequence ID" value="tetur16g02710.1"/>
    <property type="gene ID" value="tetur16g02710"/>
</dbReference>
<dbReference type="FunFam" id="1.50.40.10:FF:000040">
    <property type="entry name" value="mitochondrial carnitine/acylcarnitine carrier protein"/>
    <property type="match status" value="1"/>
</dbReference>
<evidence type="ECO:0000256" key="3">
    <source>
        <dbReference type="ARBA" id="ARBA00022448"/>
    </source>
</evidence>
<evidence type="ECO:0000256" key="7">
    <source>
        <dbReference type="ARBA" id="ARBA00023128"/>
    </source>
</evidence>
<sequence>MSDSQRVSPFKNFVAGGFGGVCLVFAGHPLDTVKVRLQTMPKPAPGQSPMYKGTFDCAKQIVTKEGFTGLYRGMVAPIAGVAPMYAVCFFGFGVGKKLQQSHPDAELTLPQLFNAGMLSGVFTTGIMAPGERIKCLLQVQAANPNAAQQFKGPIDCAKTLYRQGGIRSIYKGTAATLLRDIPASGAYFMSYEWIQRVLTPEGKSRSDLSAGRTIIAGGMAGIFNWMVAIPADVLKSRLQTAPEGTYPNGIRDVFKQLMREDGVKALYRGATPVFLRAFPANAACFLGYELAMKFLNYLAPDL</sequence>
<evidence type="ECO:0000256" key="11">
    <source>
        <dbReference type="SAM" id="Phobius"/>
    </source>
</evidence>
<dbReference type="InterPro" id="IPR023395">
    <property type="entry name" value="MCP_dom_sf"/>
</dbReference>
<feature type="repeat" description="Solcar" evidence="9">
    <location>
        <begin position="107"/>
        <end position="197"/>
    </location>
</feature>
<dbReference type="PANTHER" id="PTHR45624">
    <property type="entry name" value="MITOCHONDRIAL BASIC AMINO ACIDS TRANSPORTER-RELATED"/>
    <property type="match status" value="1"/>
</dbReference>
<dbReference type="PANTHER" id="PTHR45624:SF4">
    <property type="entry name" value="CONGESTED-LIKE TRACHEA PROTEIN-RELATED"/>
    <property type="match status" value="1"/>
</dbReference>
<evidence type="ECO:0000256" key="4">
    <source>
        <dbReference type="ARBA" id="ARBA00022692"/>
    </source>
</evidence>
<reference evidence="13" key="1">
    <citation type="submission" date="2011-08" db="EMBL/GenBank/DDBJ databases">
        <authorList>
            <person name="Rombauts S."/>
        </authorList>
    </citation>
    <scope>NUCLEOTIDE SEQUENCE</scope>
    <source>
        <strain evidence="13">London</strain>
    </source>
</reference>
<keyword evidence="3 10" id="KW-0813">Transport</keyword>
<evidence type="ECO:0000256" key="2">
    <source>
        <dbReference type="ARBA" id="ARBA00006375"/>
    </source>
</evidence>
<evidence type="ECO:0000313" key="12">
    <source>
        <dbReference type="EnsemblMetazoa" id="tetur16g02710.1"/>
    </source>
</evidence>
<dbReference type="HOGENOM" id="CLU_015166_16_0_1"/>
<dbReference type="Pfam" id="PF00153">
    <property type="entry name" value="Mito_carr"/>
    <property type="match status" value="3"/>
</dbReference>
<keyword evidence="7" id="KW-0496">Mitochondrion</keyword>
<organism evidence="12 13">
    <name type="scientific">Tetranychus urticae</name>
    <name type="common">Two-spotted spider mite</name>
    <dbReference type="NCBI Taxonomy" id="32264"/>
    <lineage>
        <taxon>Eukaryota</taxon>
        <taxon>Metazoa</taxon>
        <taxon>Ecdysozoa</taxon>
        <taxon>Arthropoda</taxon>
        <taxon>Chelicerata</taxon>
        <taxon>Arachnida</taxon>
        <taxon>Acari</taxon>
        <taxon>Acariformes</taxon>
        <taxon>Trombidiformes</taxon>
        <taxon>Prostigmata</taxon>
        <taxon>Eleutherengona</taxon>
        <taxon>Raphignathae</taxon>
        <taxon>Tetranychoidea</taxon>
        <taxon>Tetranychidae</taxon>
        <taxon>Tetranychus</taxon>
    </lineage>
</organism>
<accession>T1KNZ2</accession>
<dbReference type="InterPro" id="IPR050567">
    <property type="entry name" value="Mitochondrial_Carrier"/>
</dbReference>
<reference evidence="12" key="2">
    <citation type="submission" date="2015-06" db="UniProtKB">
        <authorList>
            <consortium name="EnsemblMetazoa"/>
        </authorList>
    </citation>
    <scope>IDENTIFICATION</scope>
</reference>
<dbReference type="EMBL" id="CAEY01000279">
    <property type="status" value="NOT_ANNOTATED_CDS"/>
    <property type="molecule type" value="Genomic_DNA"/>
</dbReference>
<dbReference type="STRING" id="32264.T1KNZ2"/>
<dbReference type="OMA" id="NWAVGIP"/>
<feature type="transmembrane region" description="Helical" evidence="11">
    <location>
        <begin position="74"/>
        <end position="94"/>
    </location>
</feature>
<feature type="repeat" description="Solcar" evidence="9">
    <location>
        <begin position="7"/>
        <end position="98"/>
    </location>
</feature>
<dbReference type="GO" id="GO:0015227">
    <property type="term" value="F:O-acyl-L-carnitine transmembrane transporter activity"/>
    <property type="evidence" value="ECO:0007669"/>
    <property type="project" value="TreeGrafter"/>
</dbReference>
<proteinExistence type="inferred from homology"/>
<dbReference type="OrthoDB" id="14252at2759"/>
<keyword evidence="5" id="KW-0677">Repeat</keyword>
<dbReference type="Proteomes" id="UP000015104">
    <property type="component" value="Unassembled WGS sequence"/>
</dbReference>
<comment type="subcellular location">
    <subcellularLocation>
        <location evidence="1">Mitochondrion membrane</location>
        <topology evidence="1">Multi-pass membrane protein</topology>
    </subcellularLocation>
</comment>
<dbReference type="SUPFAM" id="SSF103506">
    <property type="entry name" value="Mitochondrial carrier"/>
    <property type="match status" value="1"/>
</dbReference>
<evidence type="ECO:0000256" key="10">
    <source>
        <dbReference type="RuleBase" id="RU000488"/>
    </source>
</evidence>
<keyword evidence="13" id="KW-1185">Reference proteome</keyword>
<gene>
    <name evidence="12" type="primary">107365840</name>
</gene>
<evidence type="ECO:0000256" key="5">
    <source>
        <dbReference type="ARBA" id="ARBA00022737"/>
    </source>
</evidence>
<dbReference type="AlphaFoldDB" id="T1KNZ2"/>
<evidence type="ECO:0008006" key="14">
    <source>
        <dbReference type="Google" id="ProtNLM"/>
    </source>
</evidence>
<dbReference type="PROSITE" id="PS50920">
    <property type="entry name" value="SOLCAR"/>
    <property type="match status" value="3"/>
</dbReference>
<dbReference type="GO" id="GO:0031966">
    <property type="term" value="C:mitochondrial membrane"/>
    <property type="evidence" value="ECO:0007669"/>
    <property type="project" value="UniProtKB-SubCell"/>
</dbReference>
<evidence type="ECO:0000256" key="1">
    <source>
        <dbReference type="ARBA" id="ARBA00004225"/>
    </source>
</evidence>
<dbReference type="GO" id="GO:0006839">
    <property type="term" value="P:mitochondrial transport"/>
    <property type="evidence" value="ECO:0007669"/>
    <property type="project" value="TreeGrafter"/>
</dbReference>
<name>T1KNZ2_TETUR</name>
<evidence type="ECO:0000313" key="13">
    <source>
        <dbReference type="Proteomes" id="UP000015104"/>
    </source>
</evidence>
<feature type="transmembrane region" description="Helical" evidence="11">
    <location>
        <begin position="12"/>
        <end position="30"/>
    </location>
</feature>
<feature type="repeat" description="Solcar" evidence="9">
    <location>
        <begin position="208"/>
        <end position="294"/>
    </location>
</feature>
<dbReference type="Gene3D" id="1.50.40.10">
    <property type="entry name" value="Mitochondrial carrier domain"/>
    <property type="match status" value="2"/>
</dbReference>
<dbReference type="KEGG" id="tut:107365840"/>
<keyword evidence="4 9" id="KW-0812">Transmembrane</keyword>
<evidence type="ECO:0000256" key="8">
    <source>
        <dbReference type="ARBA" id="ARBA00023136"/>
    </source>
</evidence>
<evidence type="ECO:0000256" key="6">
    <source>
        <dbReference type="ARBA" id="ARBA00022989"/>
    </source>
</evidence>
<dbReference type="InterPro" id="IPR018108">
    <property type="entry name" value="MCP_transmembrane"/>
</dbReference>
<protein>
    <recommendedName>
        <fullName evidence="14">Mitochondrial carnitine/acylcarnitine carrier protein</fullName>
    </recommendedName>
</protein>
<evidence type="ECO:0000256" key="9">
    <source>
        <dbReference type="PROSITE-ProRule" id="PRU00282"/>
    </source>
</evidence>
<keyword evidence="6 11" id="KW-1133">Transmembrane helix</keyword>
<dbReference type="eggNOG" id="KOG0758">
    <property type="taxonomic scope" value="Eukaryota"/>
</dbReference>